<keyword evidence="6 14" id="KW-0831">Ubiquinone biosynthesis</keyword>
<feature type="transmembrane region" description="Helical" evidence="14">
    <location>
        <begin position="275"/>
        <end position="295"/>
    </location>
</feature>
<evidence type="ECO:0000256" key="15">
    <source>
        <dbReference type="SAM" id="SignalP"/>
    </source>
</evidence>
<evidence type="ECO:0000256" key="13">
    <source>
        <dbReference type="ARBA" id="ARBA00051182"/>
    </source>
</evidence>
<evidence type="ECO:0000256" key="2">
    <source>
        <dbReference type="ARBA" id="ARBA00004141"/>
    </source>
</evidence>
<dbReference type="NCBIfam" id="TIGR01474">
    <property type="entry name" value="ubiA_proteo"/>
    <property type="match status" value="1"/>
</dbReference>
<gene>
    <name evidence="17" type="primary">Coq2</name>
    <name evidence="14" type="synonym">COQ2</name>
</gene>
<dbReference type="Gene3D" id="1.20.120.1780">
    <property type="entry name" value="UbiA prenyltransferase"/>
    <property type="match status" value="1"/>
</dbReference>
<dbReference type="CTD" id="27235"/>
<dbReference type="FunFam" id="1.10.357.140:FF:000003">
    <property type="entry name" value="4-hydroxybenzoate polyprenyltransferase, mitochondrial"/>
    <property type="match status" value="1"/>
</dbReference>
<evidence type="ECO:0000256" key="12">
    <source>
        <dbReference type="ARBA" id="ARBA00050454"/>
    </source>
</evidence>
<name>A0A6P3EQX2_OCTDE</name>
<evidence type="ECO:0000256" key="1">
    <source>
        <dbReference type="ARBA" id="ARBA00001946"/>
    </source>
</evidence>
<evidence type="ECO:0000256" key="11">
    <source>
        <dbReference type="ARBA" id="ARBA00049890"/>
    </source>
</evidence>
<evidence type="ECO:0000256" key="7">
    <source>
        <dbReference type="ARBA" id="ARBA00022692"/>
    </source>
</evidence>
<keyword evidence="10 14" id="KW-0414">Isoprene biosynthesis</keyword>
<dbReference type="GO" id="GO:0006071">
    <property type="term" value="P:glycerol metabolic process"/>
    <property type="evidence" value="ECO:0007669"/>
    <property type="project" value="Ensembl"/>
</dbReference>
<evidence type="ECO:0000256" key="4">
    <source>
        <dbReference type="ARBA" id="ARBA00005985"/>
    </source>
</evidence>
<dbReference type="CDD" id="cd13959">
    <property type="entry name" value="PT_UbiA_COQ2"/>
    <property type="match status" value="1"/>
</dbReference>
<sequence>MLALWAVNLARSAGAVAPAWLWGSHGRPLALARAAGAPGTWGWRHPVPQEPRGRAFGLSAAAVVSAAPRPLQPYLRLMRLDKPIGTWLLYLPCTWSIGLAAEPGCFPDWYMLSLFGTGAILMRGAGCTINDMWDRDYDKKVTRTANRPIATGDISPFQSLVFLGGQLTLALGVLLCLNYYSIALGAASLLLVITYPLMKRITYWPQLALGLTFNWGALLGWSAVKGSCDPSVCLPLYFAGVMWTLIYDTIYAHQDKRDDALIGLRSTALLFQENTKWWLSGFSTAMLAALTLVGVSCAQTPPYYAALLTITAHLAHQICTLDIHSPADCWNKFTSNRTVGIILFLGIVFGNLWKEKKTDGAKKNKDSINI</sequence>
<comment type="catalytic activity">
    <reaction evidence="11">
        <text>all-trans-decaprenyl diphosphate + 4-hydroxybenzoate = 4-hydroxy-3-(all-trans-decaprenyl)benzoate + diphosphate</text>
        <dbReference type="Rhea" id="RHEA:44564"/>
        <dbReference type="ChEBI" id="CHEBI:17879"/>
        <dbReference type="ChEBI" id="CHEBI:33019"/>
        <dbReference type="ChEBI" id="CHEBI:60721"/>
        <dbReference type="ChEBI" id="CHEBI:84503"/>
        <dbReference type="EC" id="2.5.1.39"/>
    </reaction>
    <physiologicalReaction direction="left-to-right" evidence="11">
        <dbReference type="Rhea" id="RHEA:44565"/>
    </physiologicalReaction>
</comment>
<keyword evidence="5 14" id="KW-0808">Transferase</keyword>
<comment type="cofactor">
    <cofactor evidence="1 14">
        <name>Mg(2+)</name>
        <dbReference type="ChEBI" id="CHEBI:18420"/>
    </cofactor>
</comment>
<dbReference type="AlphaFoldDB" id="A0A6P3EQX2"/>
<dbReference type="PROSITE" id="PS00943">
    <property type="entry name" value="UBIA"/>
    <property type="match status" value="1"/>
</dbReference>
<dbReference type="FunCoup" id="A0A6P3EQX2">
    <property type="interactions" value="1220"/>
</dbReference>
<evidence type="ECO:0000313" key="17">
    <source>
        <dbReference type="RefSeq" id="XP_004629332.3"/>
    </source>
</evidence>
<dbReference type="FunFam" id="1.20.120.1780:FF:000001">
    <property type="entry name" value="4-hydroxybenzoate octaprenyltransferase"/>
    <property type="match status" value="1"/>
</dbReference>
<evidence type="ECO:0000256" key="3">
    <source>
        <dbReference type="ARBA" id="ARBA00004749"/>
    </source>
</evidence>
<evidence type="ECO:0000256" key="14">
    <source>
        <dbReference type="HAMAP-Rule" id="MF_03189"/>
    </source>
</evidence>
<reference evidence="17" key="1">
    <citation type="submission" date="2025-08" db="UniProtKB">
        <authorList>
            <consortium name="RefSeq"/>
        </authorList>
    </citation>
    <scope>IDENTIFICATION</scope>
</reference>
<comment type="function">
    <text evidence="14">Mediates the second step in the final reaction sequence of coenzyme Q (CoQ) biosynthesis. Catalyzes the prenylation of para-hydroxybenzoate (PHB) with an all-trans polyprenyl donor (such as all-trans-decaprenyl diphosphate or trans-nonaprenyl diphosphate). The length of the polyprenyl side chain varies depending on the species, in humans, the side chain is comprised of 10 isoprenyls producing CoQ10 (also known as ubiquinone), whereas rodents predominantly generate CoQ9. However, this specificity is not complete, human tissues have low amounts of CoQ9 and rodent organs contain some CoQ10. CoQs are vital molecules that transport electrons from mitochondrial respiratory chain complexes. CoQs also function as cofactors for uncoupling protein and play a role as regulators of the extracellularly-induced ceramide-dependent apoptotic pathway. Regulates mitochondrial permeability transition pore (mPTP) opening and ROS production (pivotal events in cell death) in a tissue specific manner.</text>
</comment>
<dbReference type="PANTHER" id="PTHR11048:SF28">
    <property type="entry name" value="4-HYDROXYBENZOATE POLYPRENYLTRANSFERASE, MITOCHONDRIAL"/>
    <property type="match status" value="1"/>
</dbReference>
<dbReference type="InterPro" id="IPR006370">
    <property type="entry name" value="HB_polyprenyltransferase-like"/>
</dbReference>
<comment type="catalytic activity">
    <reaction evidence="12">
        <text>all-trans-nonaprenyl diphosphate + 4-hydroxybenzoate = 4-hydroxy-3-(all-trans-nonaprenyl)benzoate + diphosphate</text>
        <dbReference type="Rhea" id="RHEA:17709"/>
        <dbReference type="ChEBI" id="CHEBI:17879"/>
        <dbReference type="ChEBI" id="CHEBI:33019"/>
        <dbReference type="ChEBI" id="CHEBI:58391"/>
        <dbReference type="ChEBI" id="CHEBI:84502"/>
        <dbReference type="EC" id="2.5.1.39"/>
    </reaction>
    <physiologicalReaction direction="left-to-right" evidence="12">
        <dbReference type="Rhea" id="RHEA:17710"/>
    </physiologicalReaction>
</comment>
<dbReference type="InParanoid" id="A0A6P3EQX2"/>
<dbReference type="GeneID" id="101578472"/>
<dbReference type="GO" id="GO:0008299">
    <property type="term" value="P:isoprenoid biosynthetic process"/>
    <property type="evidence" value="ECO:0007669"/>
    <property type="project" value="UniProtKB-UniRule"/>
</dbReference>
<evidence type="ECO:0000313" key="16">
    <source>
        <dbReference type="Proteomes" id="UP000515203"/>
    </source>
</evidence>
<keyword evidence="16" id="KW-1185">Reference proteome</keyword>
<dbReference type="OrthoDB" id="18170at2759"/>
<dbReference type="Pfam" id="PF01040">
    <property type="entry name" value="UbiA"/>
    <property type="match status" value="1"/>
</dbReference>
<comment type="pathway">
    <text evidence="3 14">Cofactor biosynthesis; ubiquinone biosynthesis.</text>
</comment>
<organism evidence="16 17">
    <name type="scientific">Octodon degus</name>
    <name type="common">Degu</name>
    <name type="synonym">Sciurus degus</name>
    <dbReference type="NCBI Taxonomy" id="10160"/>
    <lineage>
        <taxon>Eukaryota</taxon>
        <taxon>Metazoa</taxon>
        <taxon>Chordata</taxon>
        <taxon>Craniata</taxon>
        <taxon>Vertebrata</taxon>
        <taxon>Euteleostomi</taxon>
        <taxon>Mammalia</taxon>
        <taxon>Eutheria</taxon>
        <taxon>Euarchontoglires</taxon>
        <taxon>Glires</taxon>
        <taxon>Rodentia</taxon>
        <taxon>Hystricomorpha</taxon>
        <taxon>Octodontidae</taxon>
        <taxon>Octodon</taxon>
    </lineage>
</organism>
<evidence type="ECO:0000256" key="10">
    <source>
        <dbReference type="ARBA" id="ARBA00023229"/>
    </source>
</evidence>
<keyword evidence="8 14" id="KW-1133">Transmembrane helix</keyword>
<feature type="transmembrane region" description="Helical" evidence="14">
    <location>
        <begin position="335"/>
        <end position="353"/>
    </location>
</feature>
<keyword evidence="14" id="KW-0496">Mitochondrion</keyword>
<dbReference type="GO" id="GO:0008412">
    <property type="term" value="F:4-hydroxybenzoate polyprenyltransferase activity"/>
    <property type="evidence" value="ECO:0007669"/>
    <property type="project" value="UniProtKB-EC"/>
</dbReference>
<dbReference type="InterPro" id="IPR044878">
    <property type="entry name" value="UbiA_sf"/>
</dbReference>
<dbReference type="GO" id="GO:0031314">
    <property type="term" value="C:extrinsic component of mitochondrial inner membrane"/>
    <property type="evidence" value="ECO:0007669"/>
    <property type="project" value="Ensembl"/>
</dbReference>
<feature type="transmembrane region" description="Helical" evidence="14">
    <location>
        <begin position="169"/>
        <end position="195"/>
    </location>
</feature>
<dbReference type="Gene3D" id="1.10.357.140">
    <property type="entry name" value="UbiA prenyltransferase"/>
    <property type="match status" value="1"/>
</dbReference>
<dbReference type="Proteomes" id="UP000515203">
    <property type="component" value="Unplaced"/>
</dbReference>
<keyword evidence="7 14" id="KW-0812">Transmembrane</keyword>
<dbReference type="InterPro" id="IPR000537">
    <property type="entry name" value="UbiA_prenyltransferase"/>
</dbReference>
<dbReference type="PANTHER" id="PTHR11048">
    <property type="entry name" value="PRENYLTRANSFERASES"/>
    <property type="match status" value="1"/>
</dbReference>
<dbReference type="RefSeq" id="XP_004629332.3">
    <property type="nucleotide sequence ID" value="XM_004629275.3"/>
</dbReference>
<keyword evidence="9 14" id="KW-0472">Membrane</keyword>
<dbReference type="OMA" id="KFEHTIF"/>
<feature type="signal peptide" evidence="15">
    <location>
        <begin position="1"/>
        <end position="15"/>
    </location>
</feature>
<dbReference type="HAMAP" id="MF_01635">
    <property type="entry name" value="UbiA"/>
    <property type="match status" value="1"/>
</dbReference>
<accession>A0A6P3EQX2</accession>
<evidence type="ECO:0000256" key="5">
    <source>
        <dbReference type="ARBA" id="ARBA00022679"/>
    </source>
</evidence>
<keyword evidence="15" id="KW-0732">Signal</keyword>
<evidence type="ECO:0000256" key="9">
    <source>
        <dbReference type="ARBA" id="ARBA00023136"/>
    </source>
</evidence>
<comment type="similarity">
    <text evidence="4 14">Belongs to the UbiA prenyltransferase family.</text>
</comment>
<comment type="subcellular location">
    <subcellularLocation>
        <location evidence="2">Membrane</location>
        <topology evidence="2">Multi-pass membrane protein</topology>
    </subcellularLocation>
    <subcellularLocation>
        <location evidence="14">Mitochondrion inner membrane</location>
        <topology evidence="14">Multi-pass membrane protein</topology>
        <orientation evidence="14">Matrix side</orientation>
    </subcellularLocation>
</comment>
<dbReference type="InterPro" id="IPR039653">
    <property type="entry name" value="Prenyltransferase"/>
</dbReference>
<proteinExistence type="inferred from homology"/>
<feature type="chain" id="PRO_5027715269" description="4-hydroxybenzoate polyprenyltransferase, mitochondrial" evidence="15">
    <location>
        <begin position="16"/>
        <end position="370"/>
    </location>
</feature>
<dbReference type="UniPathway" id="UPA00232"/>
<dbReference type="InterPro" id="IPR030470">
    <property type="entry name" value="UbiA_prenylTrfase_CS"/>
</dbReference>
<protein>
    <recommendedName>
        <fullName evidence="14">4-hydroxybenzoate polyprenyltransferase, mitochondrial</fullName>
        <shortName evidence="14">4-HB polyprenyltransferase</shortName>
        <ecNumber evidence="14">2.5.1.39</ecNumber>
    </recommendedName>
    <alternativeName>
        <fullName evidence="14">Para-hydroxybenzoate--polyprenyltransferase</fullName>
        <shortName evidence="14">PHB:PPT</shortName>
        <shortName evidence="14">PHB:polyprenyltransferase</shortName>
    </alternativeName>
</protein>
<dbReference type="EC" id="2.5.1.39" evidence="14"/>
<keyword evidence="14" id="KW-0999">Mitochondrion inner membrane</keyword>
<dbReference type="GO" id="GO:0006744">
    <property type="term" value="P:ubiquinone biosynthetic process"/>
    <property type="evidence" value="ECO:0007669"/>
    <property type="project" value="UniProtKB-UniRule"/>
</dbReference>
<evidence type="ECO:0000256" key="6">
    <source>
        <dbReference type="ARBA" id="ARBA00022688"/>
    </source>
</evidence>
<comment type="catalytic activity">
    <reaction evidence="13">
        <text>an all-trans-polyprenyl diphosphate + 4-hydroxybenzoate = a 4-hydroxy-3-(all-trans-polyprenyl)benzoate + diphosphate</text>
        <dbReference type="Rhea" id="RHEA:44504"/>
        <dbReference type="Rhea" id="RHEA-COMP:9514"/>
        <dbReference type="Rhea" id="RHEA-COMP:9564"/>
        <dbReference type="ChEBI" id="CHEBI:17879"/>
        <dbReference type="ChEBI" id="CHEBI:33019"/>
        <dbReference type="ChEBI" id="CHEBI:58914"/>
        <dbReference type="ChEBI" id="CHEBI:78396"/>
        <dbReference type="EC" id="2.5.1.39"/>
    </reaction>
    <physiologicalReaction direction="left-to-right" evidence="13">
        <dbReference type="Rhea" id="RHEA:44505"/>
    </physiologicalReaction>
</comment>
<evidence type="ECO:0000256" key="8">
    <source>
        <dbReference type="ARBA" id="ARBA00022989"/>
    </source>
</evidence>